<dbReference type="Proteomes" id="UP000315133">
    <property type="component" value="Unassembled WGS sequence"/>
</dbReference>
<dbReference type="Gene3D" id="2.60.40.10">
    <property type="entry name" value="Immunoglobulins"/>
    <property type="match status" value="2"/>
</dbReference>
<dbReference type="OrthoDB" id="5241786at2"/>
<evidence type="ECO:0000313" key="2">
    <source>
        <dbReference type="Proteomes" id="UP000315133"/>
    </source>
</evidence>
<gene>
    <name evidence="1" type="ORF">FB476_2911</name>
</gene>
<sequence>MPDLRRTAPVLLLVSLVALVLAVPTGFSSAAFTARSTSTATVTSGDWVAPVVRVADLSEGVAGTVPVQVTATDEHGSGVASVVVEYRAQGASTWTRMCVDDSAPWSCSWATASLTDGRYDVRAHATDRAGQPGYSPVVTTVVVNKAPSAPASVVVTSPNSSVKGSTTFAASVSSPVGVTSVTFFAKRGNSNVWIPVCTATAEPWSCVVSVNSILSNGSNVVRAVMVDGNGVSKDSLEPHVEFQVGG</sequence>
<evidence type="ECO:0000313" key="1">
    <source>
        <dbReference type="EMBL" id="TQM91180.1"/>
    </source>
</evidence>
<proteinExistence type="predicted"/>
<evidence type="ECO:0008006" key="3">
    <source>
        <dbReference type="Google" id="ProtNLM"/>
    </source>
</evidence>
<dbReference type="RefSeq" id="WP_141820643.1">
    <property type="nucleotide sequence ID" value="NZ_BAAAIL010000001.1"/>
</dbReference>
<name>A0A543K7Z1_9MICO</name>
<accession>A0A543K7Z1</accession>
<keyword evidence="2" id="KW-1185">Reference proteome</keyword>
<protein>
    <recommendedName>
        <fullName evidence="3">Ig-like domain-containing protein</fullName>
    </recommendedName>
</protein>
<dbReference type="GO" id="GO:0005975">
    <property type="term" value="P:carbohydrate metabolic process"/>
    <property type="evidence" value="ECO:0007669"/>
    <property type="project" value="UniProtKB-ARBA"/>
</dbReference>
<comment type="caution">
    <text evidence="1">The sequence shown here is derived from an EMBL/GenBank/DDBJ whole genome shotgun (WGS) entry which is preliminary data.</text>
</comment>
<dbReference type="Pfam" id="PF17957">
    <property type="entry name" value="Big_7"/>
    <property type="match status" value="2"/>
</dbReference>
<organism evidence="1 2">
    <name type="scientific">Ornithinimicrobium humiphilum</name>
    <dbReference type="NCBI Taxonomy" id="125288"/>
    <lineage>
        <taxon>Bacteria</taxon>
        <taxon>Bacillati</taxon>
        <taxon>Actinomycetota</taxon>
        <taxon>Actinomycetes</taxon>
        <taxon>Micrococcales</taxon>
        <taxon>Ornithinimicrobiaceae</taxon>
        <taxon>Ornithinimicrobium</taxon>
    </lineage>
</organism>
<dbReference type="EMBL" id="VFPU01000002">
    <property type="protein sequence ID" value="TQM91180.1"/>
    <property type="molecule type" value="Genomic_DNA"/>
</dbReference>
<dbReference type="InterPro" id="IPR013783">
    <property type="entry name" value="Ig-like_fold"/>
</dbReference>
<dbReference type="AlphaFoldDB" id="A0A543K7Z1"/>
<reference evidence="1 2" key="1">
    <citation type="submission" date="2019-06" db="EMBL/GenBank/DDBJ databases">
        <title>Sequencing the genomes of 1000 actinobacteria strains.</title>
        <authorList>
            <person name="Klenk H.-P."/>
        </authorList>
    </citation>
    <scope>NUCLEOTIDE SEQUENCE [LARGE SCALE GENOMIC DNA]</scope>
    <source>
        <strain evidence="1 2">DSM 12362</strain>
    </source>
</reference>